<name>A0ABQ6E4U2_9GAMM</name>
<dbReference type="Gene3D" id="1.10.287.950">
    <property type="entry name" value="Methyl-accepting chemotaxis protein"/>
    <property type="match status" value="1"/>
</dbReference>
<keyword evidence="5" id="KW-1133">Transmembrane helix</keyword>
<dbReference type="RefSeq" id="WP_284205102.1">
    <property type="nucleotide sequence ID" value="NZ_BSPQ01000016.1"/>
</dbReference>
<dbReference type="InterPro" id="IPR004089">
    <property type="entry name" value="MCPsignal_dom"/>
</dbReference>
<accession>A0ABQ6E4U2</accession>
<feature type="domain" description="Methyl-accepting transducer" evidence="6">
    <location>
        <begin position="207"/>
        <end position="443"/>
    </location>
</feature>
<keyword evidence="5" id="KW-0472">Membrane</keyword>
<evidence type="ECO:0000256" key="4">
    <source>
        <dbReference type="PROSITE-ProRule" id="PRU00284"/>
    </source>
</evidence>
<dbReference type="PRINTS" id="PR00260">
    <property type="entry name" value="CHEMTRNSDUCR"/>
</dbReference>
<keyword evidence="5" id="KW-0812">Transmembrane</keyword>
<evidence type="ECO:0000259" key="7">
    <source>
        <dbReference type="PROSITE" id="PS50885"/>
    </source>
</evidence>
<dbReference type="Proteomes" id="UP001157353">
    <property type="component" value="Unassembled WGS sequence"/>
</dbReference>
<feature type="transmembrane region" description="Helical" evidence="5">
    <location>
        <begin position="22"/>
        <end position="41"/>
    </location>
</feature>
<comment type="caution">
    <text evidence="8">The sequence shown here is derived from an EMBL/GenBank/DDBJ whole genome shotgun (WGS) entry which is preliminary data.</text>
</comment>
<dbReference type="SUPFAM" id="SSF58104">
    <property type="entry name" value="Methyl-accepting chemotaxis protein (MCP) signaling domain"/>
    <property type="match status" value="1"/>
</dbReference>
<dbReference type="InterPro" id="IPR004090">
    <property type="entry name" value="Chemotax_Me-accpt_rcpt"/>
</dbReference>
<evidence type="ECO:0000259" key="6">
    <source>
        <dbReference type="PROSITE" id="PS50111"/>
    </source>
</evidence>
<feature type="domain" description="HAMP" evidence="7">
    <location>
        <begin position="160"/>
        <end position="202"/>
    </location>
</feature>
<dbReference type="PANTHER" id="PTHR32089">
    <property type="entry name" value="METHYL-ACCEPTING CHEMOTAXIS PROTEIN MCPB"/>
    <property type="match status" value="1"/>
</dbReference>
<evidence type="ECO:0000256" key="3">
    <source>
        <dbReference type="ARBA" id="ARBA00029447"/>
    </source>
</evidence>
<evidence type="ECO:0000256" key="5">
    <source>
        <dbReference type="SAM" id="Phobius"/>
    </source>
</evidence>
<reference evidence="9" key="1">
    <citation type="journal article" date="2019" name="Int. J. Syst. Evol. Microbiol.">
        <title>The Global Catalogue of Microorganisms (GCM) 10K type strain sequencing project: providing services to taxonomists for standard genome sequencing and annotation.</title>
        <authorList>
            <consortium name="The Broad Institute Genomics Platform"/>
            <consortium name="The Broad Institute Genome Sequencing Center for Infectious Disease"/>
            <person name="Wu L."/>
            <person name="Ma J."/>
        </authorList>
    </citation>
    <scope>NUCLEOTIDE SEQUENCE [LARGE SCALE GENOMIC DNA]</scope>
    <source>
        <strain evidence="9">NBRC 103166</strain>
    </source>
</reference>
<keyword evidence="2 4" id="KW-0807">Transducer</keyword>
<evidence type="ECO:0000256" key="2">
    <source>
        <dbReference type="ARBA" id="ARBA00023224"/>
    </source>
</evidence>
<comment type="similarity">
    <text evidence="3">Belongs to the methyl-accepting chemotaxis (MCP) protein family.</text>
</comment>
<keyword evidence="9" id="KW-1185">Reference proteome</keyword>
<gene>
    <name evidence="8" type="ORF">GCM10007916_30810</name>
</gene>
<dbReference type="Pfam" id="PF00672">
    <property type="entry name" value="HAMP"/>
    <property type="match status" value="1"/>
</dbReference>
<dbReference type="CDD" id="cd11386">
    <property type="entry name" value="MCP_signal"/>
    <property type="match status" value="1"/>
</dbReference>
<evidence type="ECO:0000313" key="8">
    <source>
        <dbReference type="EMBL" id="GLS92011.1"/>
    </source>
</evidence>
<dbReference type="InterPro" id="IPR003660">
    <property type="entry name" value="HAMP_dom"/>
</dbReference>
<comment type="subcellular location">
    <subcellularLocation>
        <location evidence="1">Membrane</location>
    </subcellularLocation>
</comment>
<dbReference type="PROSITE" id="PS50111">
    <property type="entry name" value="CHEMOTAXIS_TRANSDUC_2"/>
    <property type="match status" value="1"/>
</dbReference>
<feature type="transmembrane region" description="Helical" evidence="5">
    <location>
        <begin position="130"/>
        <end position="159"/>
    </location>
</feature>
<sequence length="480" mass="52687">MKEVQFRSIDKLFIKMSINDKFWVILGLFLIVLATISIGRYQHSLQEIEKKSMVALESQLSGMVLAMESTQQIEKLASLGVKVSTSVDTSSRRNDMLTAVIQTNSQQYASLSQSVSGQEKEQKQQALNTLMLSFLWLLPFSLVLYWTATFIGGALWVLWTTTTNISKGDLTSRLGFHAGRDEFGTIGCALDNAMDTLTELVVTVKDNAQTLQNTSSSFADEARQSEGHINHQHTSLDSVATAMEEMTASSMEVTDISKQASQQIENNSEYIKQSDSRVQHAITEIQQLSSYIEQTSDSVITLKDNTIKINDVITTISSISEQTNLLALNAAIEAARAGEMGRGFAVVADEVRTLASRTQSATLEIQSMIESLQSETNNISDMTQNTVKQAQTSRELIVEIGQDVNAITESSQAVNDMSYQILVSSEEQSSVANNISEELSGIRLQSNTIRDLVTQSSQGVVQLTGASESLGKILARYQTV</sequence>
<dbReference type="Pfam" id="PF00015">
    <property type="entry name" value="MCPsignal"/>
    <property type="match status" value="1"/>
</dbReference>
<protein>
    <submittedName>
        <fullName evidence="8">Methyl-accepting chemotaxis protein</fullName>
    </submittedName>
</protein>
<proteinExistence type="inferred from homology"/>
<evidence type="ECO:0000313" key="9">
    <source>
        <dbReference type="Proteomes" id="UP001157353"/>
    </source>
</evidence>
<dbReference type="EMBL" id="BSPQ01000016">
    <property type="protein sequence ID" value="GLS92011.1"/>
    <property type="molecule type" value="Genomic_DNA"/>
</dbReference>
<organism evidence="8 9">
    <name type="scientific">Psychromonas marina</name>
    <dbReference type="NCBI Taxonomy" id="88364"/>
    <lineage>
        <taxon>Bacteria</taxon>
        <taxon>Pseudomonadati</taxon>
        <taxon>Pseudomonadota</taxon>
        <taxon>Gammaproteobacteria</taxon>
        <taxon>Alteromonadales</taxon>
        <taxon>Psychromonadaceae</taxon>
        <taxon>Psychromonas</taxon>
    </lineage>
</organism>
<evidence type="ECO:0000256" key="1">
    <source>
        <dbReference type="ARBA" id="ARBA00004370"/>
    </source>
</evidence>
<dbReference type="SMART" id="SM00283">
    <property type="entry name" value="MA"/>
    <property type="match status" value="1"/>
</dbReference>
<dbReference type="PROSITE" id="PS50885">
    <property type="entry name" value="HAMP"/>
    <property type="match status" value="1"/>
</dbReference>
<dbReference type="PANTHER" id="PTHR32089:SF65">
    <property type="entry name" value="CHEMOTAXIS SIGNAL TRANSDUCTION SYSTEM METHYL ACCEPTING SENSORY TRANSDUCER"/>
    <property type="match status" value="1"/>
</dbReference>